<evidence type="ECO:0000256" key="1">
    <source>
        <dbReference type="ARBA" id="ARBA00004167"/>
    </source>
</evidence>
<keyword evidence="3" id="KW-0808">Transferase</keyword>
<keyword evidence="8 14" id="KW-0418">Kinase</keyword>
<evidence type="ECO:0000313" key="14">
    <source>
        <dbReference type="EMBL" id="PWZ19411.1"/>
    </source>
</evidence>
<dbReference type="InterPro" id="IPR001245">
    <property type="entry name" value="Ser-Thr/Tyr_kinase_cat_dom"/>
</dbReference>
<dbReference type="Gene3D" id="3.30.200.20">
    <property type="entry name" value="Phosphorylase Kinase, domain 1"/>
    <property type="match status" value="1"/>
</dbReference>
<evidence type="ECO:0000256" key="5">
    <source>
        <dbReference type="ARBA" id="ARBA00022729"/>
    </source>
</evidence>
<keyword evidence="4" id="KW-0812">Transmembrane</keyword>
<name>A0A3L6EH88_MAIZE</name>
<gene>
    <name evidence="14" type="primary">CRK24</name>
    <name evidence="14" type="ORF">Zm00014a_029622</name>
</gene>
<dbReference type="PANTHER" id="PTHR27002">
    <property type="entry name" value="RECEPTOR-LIKE SERINE/THREONINE-PROTEIN KINASE SD1-8"/>
    <property type="match status" value="1"/>
</dbReference>
<evidence type="ECO:0000256" key="10">
    <source>
        <dbReference type="ARBA" id="ARBA00022989"/>
    </source>
</evidence>
<comment type="subcellular location">
    <subcellularLocation>
        <location evidence="1">Membrane</location>
        <topology evidence="1">Single-pass membrane protein</topology>
    </subcellularLocation>
</comment>
<evidence type="ECO:0000256" key="11">
    <source>
        <dbReference type="ARBA" id="ARBA00023136"/>
    </source>
</evidence>
<dbReference type="Pfam" id="PF01657">
    <property type="entry name" value="Stress-antifung"/>
    <property type="match status" value="1"/>
</dbReference>
<evidence type="ECO:0000256" key="6">
    <source>
        <dbReference type="ARBA" id="ARBA00022737"/>
    </source>
</evidence>
<dbReference type="GO" id="GO:0016020">
    <property type="term" value="C:membrane"/>
    <property type="evidence" value="ECO:0007669"/>
    <property type="project" value="UniProtKB-SubCell"/>
</dbReference>
<dbReference type="PANTHER" id="PTHR27002:SF1050">
    <property type="entry name" value="CYSTEINE-RICH RECEPTOR-LIKE PROTEIN KINASE 5"/>
    <property type="match status" value="1"/>
</dbReference>
<organism evidence="14 15">
    <name type="scientific">Zea mays</name>
    <name type="common">Maize</name>
    <dbReference type="NCBI Taxonomy" id="4577"/>
    <lineage>
        <taxon>Eukaryota</taxon>
        <taxon>Viridiplantae</taxon>
        <taxon>Streptophyta</taxon>
        <taxon>Embryophyta</taxon>
        <taxon>Tracheophyta</taxon>
        <taxon>Spermatophyta</taxon>
        <taxon>Magnoliopsida</taxon>
        <taxon>Liliopsida</taxon>
        <taxon>Poales</taxon>
        <taxon>Poaceae</taxon>
        <taxon>PACMAD clade</taxon>
        <taxon>Panicoideae</taxon>
        <taxon>Andropogonodae</taxon>
        <taxon>Andropogoneae</taxon>
        <taxon>Tripsacinae</taxon>
        <taxon>Zea</taxon>
    </lineage>
</organism>
<dbReference type="InterPro" id="IPR038408">
    <property type="entry name" value="GNK2_sf"/>
</dbReference>
<reference evidence="14 15" key="1">
    <citation type="journal article" date="2018" name="Nat. Genet.">
        <title>Extensive intraspecific gene order and gene structural variations between Mo17 and other maize genomes.</title>
        <authorList>
            <person name="Sun S."/>
            <person name="Zhou Y."/>
            <person name="Chen J."/>
            <person name="Shi J."/>
            <person name="Zhao H."/>
            <person name="Zhao H."/>
            <person name="Song W."/>
            <person name="Zhang M."/>
            <person name="Cui Y."/>
            <person name="Dong X."/>
            <person name="Liu H."/>
            <person name="Ma X."/>
            <person name="Jiao Y."/>
            <person name="Wang B."/>
            <person name="Wei X."/>
            <person name="Stein J.C."/>
            <person name="Glaubitz J.C."/>
            <person name="Lu F."/>
            <person name="Yu G."/>
            <person name="Liang C."/>
            <person name="Fengler K."/>
            <person name="Li B."/>
            <person name="Rafalski A."/>
            <person name="Schnable P.S."/>
            <person name="Ware D.H."/>
            <person name="Buckler E.S."/>
            <person name="Lai J."/>
        </authorList>
    </citation>
    <scope>NUCLEOTIDE SEQUENCE [LARGE SCALE GENOMIC DNA]</scope>
    <source>
        <strain evidence="15">cv. Missouri 17</strain>
        <tissue evidence="14">Seedling</tissue>
    </source>
</reference>
<dbReference type="PROSITE" id="PS51473">
    <property type="entry name" value="GNK2"/>
    <property type="match status" value="1"/>
</dbReference>
<dbReference type="GO" id="GO:0004674">
    <property type="term" value="F:protein serine/threonine kinase activity"/>
    <property type="evidence" value="ECO:0007669"/>
    <property type="project" value="UniProtKB-KW"/>
</dbReference>
<evidence type="ECO:0000256" key="3">
    <source>
        <dbReference type="ARBA" id="ARBA00022679"/>
    </source>
</evidence>
<feature type="compositionally biased region" description="Low complexity" evidence="12">
    <location>
        <begin position="61"/>
        <end position="74"/>
    </location>
</feature>
<evidence type="ECO:0000313" key="15">
    <source>
        <dbReference type="Proteomes" id="UP000251960"/>
    </source>
</evidence>
<keyword evidence="11" id="KW-0472">Membrane</keyword>
<keyword evidence="7" id="KW-0547">Nucleotide-binding</keyword>
<proteinExistence type="predicted"/>
<sequence length="275" mass="29483">MAQCTRDLAGDDCNRCLVGAVSFIPTCCDGRQGARIVYPSCSIRFEVYPFYDAQAADAAMSPAPAPGAGSVNGSDQSGLGESVHEDEEDMRSSESLLYDLSTLRAATDNFSEENKLGEGGFGPVYKGTLQGGQDIAVKRLSATSQQGQVEMKNEVVLLAKLQHRNLVWTHWSRGSVQPLLEGCPDEGLRAQEMLRCIHVALLCVQEDPLDRPSMASVVVMLNGRSITLPVPGAPAYAVPRRGANFRSAARQGMVDAAASREQSVNGASFSDMEPR</sequence>
<evidence type="ECO:0000256" key="7">
    <source>
        <dbReference type="ARBA" id="ARBA00022741"/>
    </source>
</evidence>
<keyword evidence="2" id="KW-0723">Serine/threonine-protein kinase</keyword>
<evidence type="ECO:0000256" key="2">
    <source>
        <dbReference type="ARBA" id="ARBA00022527"/>
    </source>
</evidence>
<feature type="region of interest" description="Disordered" evidence="12">
    <location>
        <begin position="61"/>
        <end position="89"/>
    </location>
</feature>
<keyword evidence="14" id="KW-0675">Receptor</keyword>
<keyword evidence="6" id="KW-0677">Repeat</keyword>
<feature type="domain" description="Gnk2-homologous" evidence="13">
    <location>
        <begin position="1"/>
        <end position="50"/>
    </location>
</feature>
<evidence type="ECO:0000256" key="12">
    <source>
        <dbReference type="SAM" id="MobiDB-lite"/>
    </source>
</evidence>
<comment type="caution">
    <text evidence="14">The sequence shown here is derived from an EMBL/GenBank/DDBJ whole genome shotgun (WGS) entry which is preliminary data.</text>
</comment>
<evidence type="ECO:0000256" key="4">
    <source>
        <dbReference type="ARBA" id="ARBA00022692"/>
    </source>
</evidence>
<keyword evidence="9" id="KW-0067">ATP-binding</keyword>
<feature type="region of interest" description="Disordered" evidence="12">
    <location>
        <begin position="256"/>
        <end position="275"/>
    </location>
</feature>
<accession>A0A3L6EH88</accession>
<keyword evidence="5" id="KW-0732">Signal</keyword>
<protein>
    <submittedName>
        <fullName evidence="14">Cysteine-rich receptor-like protein kinase 24</fullName>
    </submittedName>
</protein>
<dbReference type="AlphaFoldDB" id="A0A3L6EH88"/>
<dbReference type="Pfam" id="PF07714">
    <property type="entry name" value="PK_Tyr_Ser-Thr"/>
    <property type="match status" value="1"/>
</dbReference>
<evidence type="ECO:0000256" key="9">
    <source>
        <dbReference type="ARBA" id="ARBA00022840"/>
    </source>
</evidence>
<dbReference type="SUPFAM" id="SSF56112">
    <property type="entry name" value="Protein kinase-like (PK-like)"/>
    <property type="match status" value="1"/>
</dbReference>
<dbReference type="InterPro" id="IPR011009">
    <property type="entry name" value="Kinase-like_dom_sf"/>
</dbReference>
<dbReference type="Gene3D" id="3.30.430.20">
    <property type="entry name" value="Gnk2 domain, C-X8-C-X2-C motif"/>
    <property type="match status" value="1"/>
</dbReference>
<dbReference type="Proteomes" id="UP000251960">
    <property type="component" value="Chromosome 6"/>
</dbReference>
<evidence type="ECO:0000256" key="8">
    <source>
        <dbReference type="ARBA" id="ARBA00022777"/>
    </source>
</evidence>
<dbReference type="InterPro" id="IPR002902">
    <property type="entry name" value="GNK2"/>
</dbReference>
<evidence type="ECO:0000259" key="13">
    <source>
        <dbReference type="PROSITE" id="PS51473"/>
    </source>
</evidence>
<keyword evidence="10" id="KW-1133">Transmembrane helix</keyword>
<dbReference type="CDD" id="cd23509">
    <property type="entry name" value="Gnk2-like"/>
    <property type="match status" value="1"/>
</dbReference>
<dbReference type="GO" id="GO:0005524">
    <property type="term" value="F:ATP binding"/>
    <property type="evidence" value="ECO:0007669"/>
    <property type="project" value="UniProtKB-KW"/>
</dbReference>
<dbReference type="EMBL" id="NCVQ01000007">
    <property type="protein sequence ID" value="PWZ19411.1"/>
    <property type="molecule type" value="Genomic_DNA"/>
</dbReference>